<keyword evidence="3" id="KW-1185">Reference proteome</keyword>
<feature type="region of interest" description="Disordered" evidence="1">
    <location>
        <begin position="1"/>
        <end position="152"/>
    </location>
</feature>
<organism evidence="2 3">
    <name type="scientific">Ganoderma sinense ZZ0214-1</name>
    <dbReference type="NCBI Taxonomy" id="1077348"/>
    <lineage>
        <taxon>Eukaryota</taxon>
        <taxon>Fungi</taxon>
        <taxon>Dikarya</taxon>
        <taxon>Basidiomycota</taxon>
        <taxon>Agaricomycotina</taxon>
        <taxon>Agaricomycetes</taxon>
        <taxon>Polyporales</taxon>
        <taxon>Polyporaceae</taxon>
        <taxon>Ganoderma</taxon>
    </lineage>
</organism>
<proteinExistence type="predicted"/>
<comment type="caution">
    <text evidence="2">The sequence shown here is derived from an EMBL/GenBank/DDBJ whole genome shotgun (WGS) entry which is preliminary data.</text>
</comment>
<name>A0A2G8S0M5_9APHY</name>
<dbReference type="OrthoDB" id="10518707at2759"/>
<feature type="compositionally biased region" description="Polar residues" evidence="1">
    <location>
        <begin position="8"/>
        <end position="40"/>
    </location>
</feature>
<dbReference type="AlphaFoldDB" id="A0A2G8S0M5"/>
<dbReference type="Proteomes" id="UP000230002">
    <property type="component" value="Unassembled WGS sequence"/>
</dbReference>
<dbReference type="EMBL" id="AYKW01000034">
    <property type="protein sequence ID" value="PIL27323.1"/>
    <property type="molecule type" value="Genomic_DNA"/>
</dbReference>
<protein>
    <submittedName>
        <fullName evidence="2">Uncharacterized protein</fullName>
    </submittedName>
</protein>
<reference evidence="2 3" key="1">
    <citation type="journal article" date="2015" name="Sci. Rep.">
        <title>Chromosome-level genome map provides insights into diverse defense mechanisms in the medicinal fungus Ganoderma sinense.</title>
        <authorList>
            <person name="Zhu Y."/>
            <person name="Xu J."/>
            <person name="Sun C."/>
            <person name="Zhou S."/>
            <person name="Xu H."/>
            <person name="Nelson D.R."/>
            <person name="Qian J."/>
            <person name="Song J."/>
            <person name="Luo H."/>
            <person name="Xiang L."/>
            <person name="Li Y."/>
            <person name="Xu Z."/>
            <person name="Ji A."/>
            <person name="Wang L."/>
            <person name="Lu S."/>
            <person name="Hayward A."/>
            <person name="Sun W."/>
            <person name="Li X."/>
            <person name="Schwartz D.C."/>
            <person name="Wang Y."/>
            <person name="Chen S."/>
        </authorList>
    </citation>
    <scope>NUCLEOTIDE SEQUENCE [LARGE SCALE GENOMIC DNA]</scope>
    <source>
        <strain evidence="2 3">ZZ0214-1</strain>
    </source>
</reference>
<feature type="compositionally biased region" description="Basic residues" evidence="1">
    <location>
        <begin position="66"/>
        <end position="75"/>
    </location>
</feature>
<sequence length="195" mass="21501">MSAFVVPSENNPLRSILLNPTTNATQSTTEPPQSNPSTPRLTHETLRPQLSFAIPEGLHDAIGQGPRRRLQRRRGSPPPPPPPPTNTPTIQFGTEPQGPSLVRRRRALQKLSTNGALRPPRPRGRHGANSAIEVELENAAPDSASRAIPVDDDTRRATAQLEHAMATDPYVLLRSSYPANWVVHNDRVQHSEEPW</sequence>
<evidence type="ECO:0000313" key="2">
    <source>
        <dbReference type="EMBL" id="PIL27323.1"/>
    </source>
</evidence>
<evidence type="ECO:0000256" key="1">
    <source>
        <dbReference type="SAM" id="MobiDB-lite"/>
    </source>
</evidence>
<feature type="compositionally biased region" description="Pro residues" evidence="1">
    <location>
        <begin position="76"/>
        <end position="86"/>
    </location>
</feature>
<gene>
    <name evidence="2" type="ORF">GSI_10470</name>
</gene>
<evidence type="ECO:0000313" key="3">
    <source>
        <dbReference type="Proteomes" id="UP000230002"/>
    </source>
</evidence>
<accession>A0A2G8S0M5</accession>